<dbReference type="PANTHER" id="PTHR13271">
    <property type="entry name" value="UNCHARACTERIZED PUTATIVE METHYLTRANSFERASE"/>
    <property type="match status" value="1"/>
</dbReference>
<evidence type="ECO:0000313" key="6">
    <source>
        <dbReference type="Proteomes" id="UP000193411"/>
    </source>
</evidence>
<comment type="catalytic activity">
    <reaction evidence="4">
        <text>L-histidyl-[protein] + S-adenosyl-L-methionine = N(tele)-methyl-L-histidyl-[protein] + S-adenosyl-L-homocysteine + H(+)</text>
        <dbReference type="Rhea" id="RHEA:19369"/>
        <dbReference type="Rhea" id="RHEA-COMP:9745"/>
        <dbReference type="Rhea" id="RHEA-COMP:11600"/>
        <dbReference type="ChEBI" id="CHEBI:15378"/>
        <dbReference type="ChEBI" id="CHEBI:16367"/>
        <dbReference type="ChEBI" id="CHEBI:29979"/>
        <dbReference type="ChEBI" id="CHEBI:57856"/>
        <dbReference type="ChEBI" id="CHEBI:59789"/>
        <dbReference type="EC" id="2.1.1.85"/>
    </reaction>
</comment>
<reference evidence="5 6" key="1">
    <citation type="submission" date="2016-07" db="EMBL/GenBank/DDBJ databases">
        <title>Pervasive Adenine N6-methylation of Active Genes in Fungi.</title>
        <authorList>
            <consortium name="DOE Joint Genome Institute"/>
            <person name="Mondo S.J."/>
            <person name="Dannebaum R.O."/>
            <person name="Kuo R.C."/>
            <person name="Labutti K."/>
            <person name="Haridas S."/>
            <person name="Kuo A."/>
            <person name="Salamov A."/>
            <person name="Ahrendt S.R."/>
            <person name="Lipzen A."/>
            <person name="Sullivan W."/>
            <person name="Andreopoulos W.B."/>
            <person name="Clum A."/>
            <person name="Lindquist E."/>
            <person name="Daum C."/>
            <person name="Ramamoorthy G.K."/>
            <person name="Gryganskyi A."/>
            <person name="Culley D."/>
            <person name="Magnuson J.K."/>
            <person name="James T.Y."/>
            <person name="O'Malley M.A."/>
            <person name="Stajich J.E."/>
            <person name="Spatafora J.W."/>
            <person name="Visel A."/>
            <person name="Grigoriev I.V."/>
        </authorList>
    </citation>
    <scope>NUCLEOTIDE SEQUENCE [LARGE SCALE GENOMIC DNA]</scope>
    <source>
        <strain evidence="5 6">PL171</strain>
    </source>
</reference>
<dbReference type="EMBL" id="MCFL01000007">
    <property type="protein sequence ID" value="ORZ38714.1"/>
    <property type="molecule type" value="Genomic_DNA"/>
</dbReference>
<keyword evidence="3 4" id="KW-0949">S-adenosyl-L-methionine</keyword>
<organism evidence="5 6">
    <name type="scientific">Catenaria anguillulae PL171</name>
    <dbReference type="NCBI Taxonomy" id="765915"/>
    <lineage>
        <taxon>Eukaryota</taxon>
        <taxon>Fungi</taxon>
        <taxon>Fungi incertae sedis</taxon>
        <taxon>Blastocladiomycota</taxon>
        <taxon>Blastocladiomycetes</taxon>
        <taxon>Blastocladiales</taxon>
        <taxon>Catenariaceae</taxon>
        <taxon>Catenaria</taxon>
    </lineage>
</organism>
<dbReference type="EC" id="2.1.1.85" evidence="4"/>
<keyword evidence="1 4" id="KW-0489">Methyltransferase</keyword>
<dbReference type="STRING" id="765915.A0A1Y2HXN7"/>
<keyword evidence="6" id="KW-1185">Reference proteome</keyword>
<evidence type="ECO:0000256" key="1">
    <source>
        <dbReference type="ARBA" id="ARBA00022603"/>
    </source>
</evidence>
<dbReference type="AlphaFoldDB" id="A0A1Y2HXN7"/>
<comment type="similarity">
    <text evidence="4">Belongs to the class V-like SAM-binding methyltransferase superfamily. SETD3 actin-histidine methyltransferase family.</text>
</comment>
<dbReference type="GO" id="GO:0016279">
    <property type="term" value="F:protein-lysine N-methyltransferase activity"/>
    <property type="evidence" value="ECO:0007669"/>
    <property type="project" value="TreeGrafter"/>
</dbReference>
<sequence length="530" mass="60235">MAPRGTGSRDRDEYIRATERVLDKIMTCTQMGLPYGINSELEWQYLMEIHELAAELIDVQAKLGKPGTNKTRTPIATRLNKFKKWLHANGVPEDIPIDFVGNLAEGLGAIATRDIKPDEEIIRIPRRLCMSILSAQRSVRLRDVLTTMRNQLPASLLMILHLLEQRFTTNSFWKPYLDILPETYPLLPFFNPEDMAELKGTAVVRDCANTLKDMLRGYASAFRAVEKTGVISIWNYTFEQFRWATCTLFTRQNMIPGNCQYEVDLFAEEGIELTSAQLPEKMLALVPGWDLLNHKEGLPITSFNDNDQGTHTCAAAEPVKAGQQVYIGYTEERPNRHRFVRTGFLAPTAVDADTLHVSFKFPNLKDVARRRDLAYKLFRLSEPFPLDIQIPLVKNHDNVIGTLACAFGTAADLDFLAGLEELAEKEPREESAAKALRNMDAVVERYKAGELECTGKIVQYMDTQAMLHLTRGEDRVATVESELRELRAKKVSQVDQRDLFRINVLGFFLVEREYAAKIREYAQEEKAKLA</sequence>
<dbReference type="InterPro" id="IPR050600">
    <property type="entry name" value="SETD3_SETD6_MTase"/>
</dbReference>
<dbReference type="InterPro" id="IPR046341">
    <property type="entry name" value="SET_dom_sf"/>
</dbReference>
<dbReference type="PROSITE" id="PS51565">
    <property type="entry name" value="SAM_MT85_SETD3"/>
    <property type="match status" value="1"/>
</dbReference>
<evidence type="ECO:0000256" key="2">
    <source>
        <dbReference type="ARBA" id="ARBA00022679"/>
    </source>
</evidence>
<keyword evidence="2 4" id="KW-0808">Transferase</keyword>
<evidence type="ECO:0000256" key="3">
    <source>
        <dbReference type="ARBA" id="ARBA00022691"/>
    </source>
</evidence>
<name>A0A1Y2HXN7_9FUNG</name>
<evidence type="ECO:0000313" key="5">
    <source>
        <dbReference type="EMBL" id="ORZ38714.1"/>
    </source>
</evidence>
<dbReference type="GO" id="GO:0018064">
    <property type="term" value="F:protein-L-histidine N-tele-methyltransferase activity"/>
    <property type="evidence" value="ECO:0007669"/>
    <property type="project" value="UniProtKB-EC"/>
</dbReference>
<dbReference type="PANTHER" id="PTHR13271:SF47">
    <property type="entry name" value="ACTIN-HISTIDINE N-METHYLTRANSFERASE"/>
    <property type="match status" value="1"/>
</dbReference>
<dbReference type="OrthoDB" id="42889at2759"/>
<dbReference type="Gene3D" id="3.90.1410.10">
    <property type="entry name" value="set domain protein methyltransferase, domain 1"/>
    <property type="match status" value="1"/>
</dbReference>
<dbReference type="Proteomes" id="UP000193411">
    <property type="component" value="Unassembled WGS sequence"/>
</dbReference>
<dbReference type="SUPFAM" id="SSF82199">
    <property type="entry name" value="SET domain"/>
    <property type="match status" value="1"/>
</dbReference>
<comment type="caution">
    <text evidence="5">The sequence shown here is derived from an EMBL/GenBank/DDBJ whole genome shotgun (WGS) entry which is preliminary data.</text>
</comment>
<dbReference type="GO" id="GO:0032259">
    <property type="term" value="P:methylation"/>
    <property type="evidence" value="ECO:0007669"/>
    <property type="project" value="UniProtKB-KW"/>
</dbReference>
<proteinExistence type="inferred from homology"/>
<evidence type="ECO:0000256" key="4">
    <source>
        <dbReference type="PROSITE-ProRule" id="PRU00898"/>
    </source>
</evidence>
<protein>
    <recommendedName>
        <fullName evidence="4">protein-histidine N-methyltransferase</fullName>
        <ecNumber evidence="4">2.1.1.85</ecNumber>
    </recommendedName>
</protein>
<accession>A0A1Y2HXN7</accession>
<dbReference type="InterPro" id="IPR025785">
    <property type="entry name" value="SETD3"/>
</dbReference>
<gene>
    <name evidence="5" type="ORF">BCR44DRAFT_60646</name>
</gene>